<feature type="chain" id="PRO_5030071695" evidence="1">
    <location>
        <begin position="35"/>
        <end position="387"/>
    </location>
</feature>
<dbReference type="EMBL" id="QSVA01000009">
    <property type="protein sequence ID" value="RGN93537.1"/>
    <property type="molecule type" value="Genomic_DNA"/>
</dbReference>
<proteinExistence type="predicted"/>
<gene>
    <name evidence="2" type="ORF">DXB37_11750</name>
</gene>
<protein>
    <submittedName>
        <fullName evidence="2">DUF4852 domain-containing protein</fullName>
    </submittedName>
</protein>
<feature type="signal peptide" evidence="1">
    <location>
        <begin position="1"/>
        <end position="34"/>
    </location>
</feature>
<organism evidence="2 3">
    <name type="scientific">Bacteroides uniformis</name>
    <dbReference type="NCBI Taxonomy" id="820"/>
    <lineage>
        <taxon>Bacteria</taxon>
        <taxon>Pseudomonadati</taxon>
        <taxon>Bacteroidota</taxon>
        <taxon>Bacteroidia</taxon>
        <taxon>Bacteroidales</taxon>
        <taxon>Bacteroidaceae</taxon>
        <taxon>Bacteroides</taxon>
    </lineage>
</organism>
<dbReference type="AlphaFoldDB" id="A0A396EM05"/>
<dbReference type="InterPro" id="IPR032325">
    <property type="entry name" value="DUF4852"/>
</dbReference>
<comment type="caution">
    <text evidence="2">The sequence shown here is derived from an EMBL/GenBank/DDBJ whole genome shotgun (WGS) entry which is preliminary data.</text>
</comment>
<dbReference type="Proteomes" id="UP000260759">
    <property type="component" value="Unassembled WGS sequence"/>
</dbReference>
<dbReference type="Pfam" id="PF16144">
    <property type="entry name" value="DUF4852"/>
    <property type="match status" value="1"/>
</dbReference>
<accession>A0A396EM05</accession>
<evidence type="ECO:0000313" key="3">
    <source>
        <dbReference type="Proteomes" id="UP000260759"/>
    </source>
</evidence>
<evidence type="ECO:0000256" key="1">
    <source>
        <dbReference type="SAM" id="SignalP"/>
    </source>
</evidence>
<sequence length="387" mass="43955">MRTIELSIKKRMKRMNLTALLLSSVCLLCQPLQAQQSIDACDGRTYKVGDTLRIGEPLPSGYLFIRQLNANNQFDSLDPKNSTGRTAVITDIPTYQPELYQQFGIYQQPETPQIVFAEQGDFKIGVYLNMALSKGNIMSGHHVSLMNGAVDLTPAILFAYAHKLYGKPIDTTSVETYASLRAPKQYAEAANDPFVLEELRTTYRKELEQAVAKADFNKVFRIKCFSELQMYDINQQHFPISGLTCVDVETKQNRELSQQGYCLWGTCAFHFTNAPSFTTLPCKKNIAQGIYTMRKMTSATLPPTATLYVYVRILQQPVSLPDKRTMVMRPGTSFDFEWSTLRKAYGQKALNMEIVQTDGYYNVFPYNIQEVTYNYLGTQTLPEKNNK</sequence>
<name>A0A396EM05_BACUN</name>
<reference evidence="2 3" key="1">
    <citation type="submission" date="2018-08" db="EMBL/GenBank/DDBJ databases">
        <title>A genome reference for cultivated species of the human gut microbiota.</title>
        <authorList>
            <person name="Zou Y."/>
            <person name="Xue W."/>
            <person name="Luo G."/>
        </authorList>
    </citation>
    <scope>NUCLEOTIDE SEQUENCE [LARGE SCALE GENOMIC DNA]</scope>
    <source>
        <strain evidence="2 3">OM03-4</strain>
    </source>
</reference>
<evidence type="ECO:0000313" key="2">
    <source>
        <dbReference type="EMBL" id="RGN93537.1"/>
    </source>
</evidence>
<keyword evidence="1" id="KW-0732">Signal</keyword>